<keyword evidence="4 7" id="KW-0408">Iron</keyword>
<reference evidence="8 9" key="1">
    <citation type="submission" date="2017-06" db="EMBL/GenBank/DDBJ databases">
        <authorList>
            <consortium name="Pathogen Informatics"/>
        </authorList>
    </citation>
    <scope>NUCLEOTIDE SEQUENCE [LARGE SCALE GENOMIC DNA]</scope>
    <source>
        <strain evidence="8 9">NCTC10570</strain>
    </source>
</reference>
<comment type="cofactor">
    <cofactor evidence="7">
        <name>[2Fe-2S] cluster</name>
        <dbReference type="ChEBI" id="CHEBI:190135"/>
    </cofactor>
    <text evidence="7">Binds 1 [2Fe-2S] cluster.</text>
</comment>
<dbReference type="GeneID" id="78507526"/>
<dbReference type="GO" id="GO:0016491">
    <property type="term" value="F:oxidoreductase activity"/>
    <property type="evidence" value="ECO:0007669"/>
    <property type="project" value="UniProtKB-KW"/>
</dbReference>
<keyword evidence="2 7" id="KW-0001">2Fe-2S</keyword>
<organism evidence="8 9">
    <name type="scientific">Megamonas hypermegale</name>
    <dbReference type="NCBI Taxonomy" id="158847"/>
    <lineage>
        <taxon>Bacteria</taxon>
        <taxon>Bacillati</taxon>
        <taxon>Bacillota</taxon>
        <taxon>Negativicutes</taxon>
        <taxon>Selenomonadales</taxon>
        <taxon>Selenomonadaceae</taxon>
        <taxon>Megamonas</taxon>
    </lineage>
</organism>
<dbReference type="GO" id="GO:0051537">
    <property type="term" value="F:2 iron, 2 sulfur cluster binding"/>
    <property type="evidence" value="ECO:0007669"/>
    <property type="project" value="UniProtKB-KW"/>
</dbReference>
<evidence type="ECO:0000256" key="7">
    <source>
        <dbReference type="PIRSR" id="PIRSR000216-1"/>
    </source>
</evidence>
<dbReference type="CDD" id="cd03064">
    <property type="entry name" value="TRX_Fd_NuoE"/>
    <property type="match status" value="1"/>
</dbReference>
<keyword evidence="3 7" id="KW-0479">Metal-binding</keyword>
<feature type="binding site" evidence="7">
    <location>
        <position position="132"/>
    </location>
    <ligand>
        <name>[2Fe-2S] cluster</name>
        <dbReference type="ChEBI" id="CHEBI:190135"/>
    </ligand>
</feature>
<evidence type="ECO:0000256" key="4">
    <source>
        <dbReference type="ARBA" id="ARBA00023004"/>
    </source>
</evidence>
<dbReference type="InterPro" id="IPR036249">
    <property type="entry name" value="Thioredoxin-like_sf"/>
</dbReference>
<evidence type="ECO:0000256" key="1">
    <source>
        <dbReference type="ARBA" id="ARBA00010643"/>
    </source>
</evidence>
<keyword evidence="8" id="KW-0560">Oxidoreductase</keyword>
<dbReference type="PANTHER" id="PTHR43342">
    <property type="entry name" value="NADH-QUINONE OXIDOREDUCTASE, E SUBUNIT"/>
    <property type="match status" value="1"/>
</dbReference>
<comment type="cofactor">
    <cofactor evidence="6">
        <name>[2Fe-2S] cluster</name>
        <dbReference type="ChEBI" id="CHEBI:190135"/>
    </cofactor>
</comment>
<dbReference type="InterPro" id="IPR002023">
    <property type="entry name" value="NuoE-like"/>
</dbReference>
<dbReference type="Proteomes" id="UP000215383">
    <property type="component" value="Chromosome 1"/>
</dbReference>
<dbReference type="SUPFAM" id="SSF52833">
    <property type="entry name" value="Thioredoxin-like"/>
    <property type="match status" value="1"/>
</dbReference>
<evidence type="ECO:0000256" key="5">
    <source>
        <dbReference type="ARBA" id="ARBA00023014"/>
    </source>
</evidence>
<evidence type="ECO:0000313" key="8">
    <source>
        <dbReference type="EMBL" id="SNV02061.1"/>
    </source>
</evidence>
<proteinExistence type="inferred from homology"/>
<dbReference type="EMBL" id="LT906446">
    <property type="protein sequence ID" value="SNV02061.1"/>
    <property type="molecule type" value="Genomic_DNA"/>
</dbReference>
<feature type="binding site" evidence="7">
    <location>
        <position position="96"/>
    </location>
    <ligand>
        <name>[2Fe-2S] cluster</name>
        <dbReference type="ChEBI" id="CHEBI:190135"/>
    </ligand>
</feature>
<protein>
    <submittedName>
        <fullName evidence="8">NADH-quinone oxidoreductase subunit E</fullName>
        <ecNumber evidence="8">1.6.5.11</ecNumber>
    </submittedName>
</protein>
<dbReference type="OrthoDB" id="9807941at2"/>
<dbReference type="eggNOG" id="COG1905">
    <property type="taxonomic scope" value="Bacteria"/>
</dbReference>
<dbReference type="Gene3D" id="3.40.30.10">
    <property type="entry name" value="Glutaredoxin"/>
    <property type="match status" value="1"/>
</dbReference>
<keyword evidence="9" id="KW-1185">Reference proteome</keyword>
<comment type="similarity">
    <text evidence="1">Belongs to the complex I 24 kDa subunit family.</text>
</comment>
<dbReference type="Gene3D" id="1.10.10.1590">
    <property type="entry name" value="NADH-quinone oxidoreductase subunit E"/>
    <property type="match status" value="1"/>
</dbReference>
<evidence type="ECO:0000313" key="9">
    <source>
        <dbReference type="Proteomes" id="UP000215383"/>
    </source>
</evidence>
<dbReference type="RefSeq" id="WP_027890623.1">
    <property type="nucleotide sequence ID" value="NZ_CALXYH010000049.1"/>
</dbReference>
<evidence type="ECO:0000256" key="2">
    <source>
        <dbReference type="ARBA" id="ARBA00022714"/>
    </source>
</evidence>
<dbReference type="AlphaFoldDB" id="A0A239TVP3"/>
<accession>A0A239TVP3</accession>
<feature type="binding site" evidence="7">
    <location>
        <position position="91"/>
    </location>
    <ligand>
        <name>[2Fe-2S] cluster</name>
        <dbReference type="ChEBI" id="CHEBI:190135"/>
    </ligand>
</feature>
<evidence type="ECO:0000256" key="3">
    <source>
        <dbReference type="ARBA" id="ARBA00022723"/>
    </source>
</evidence>
<dbReference type="PIRSF" id="PIRSF000216">
    <property type="entry name" value="NADH_DH_24kDa"/>
    <property type="match status" value="1"/>
</dbReference>
<name>A0A239TVP3_9FIRM</name>
<dbReference type="InterPro" id="IPR041921">
    <property type="entry name" value="NuoE_N"/>
</dbReference>
<dbReference type="EC" id="1.6.5.11" evidence="8"/>
<dbReference type="Pfam" id="PF01257">
    <property type="entry name" value="2Fe-2S_thioredx"/>
    <property type="match status" value="1"/>
</dbReference>
<evidence type="ECO:0000256" key="6">
    <source>
        <dbReference type="ARBA" id="ARBA00034078"/>
    </source>
</evidence>
<dbReference type="GO" id="GO:0046872">
    <property type="term" value="F:metal ion binding"/>
    <property type="evidence" value="ECO:0007669"/>
    <property type="project" value="UniProtKB-KW"/>
</dbReference>
<dbReference type="InterPro" id="IPR028431">
    <property type="entry name" value="NADP_DH_HndA-like"/>
</dbReference>
<dbReference type="InterPro" id="IPR042128">
    <property type="entry name" value="NuoE_dom"/>
</dbReference>
<keyword evidence="5 7" id="KW-0411">Iron-sulfur</keyword>
<dbReference type="PANTHER" id="PTHR43342:SF1">
    <property type="entry name" value="BIFURCATING [FEFE] HYDROGENASE GAMMA SUBUNIT"/>
    <property type="match status" value="1"/>
</dbReference>
<sequence length="166" mass="18878">MIADSTNFELTDELKEKIKNIIAAHDYDFTQIVGILVEVQQEIPQHYIPKIVAYYIAENLPDVKVSVIYDCITFYDALSDKPRGRYPIEVCDNIACKVNNNQFLIDTLQKLLNIGFDSVTYDGRFTLEKVSCFGACDKAPAVRINGQVYGNLDSEEKIRALLEKFI</sequence>
<gene>
    <name evidence="8" type="primary">nuoE</name>
    <name evidence="8" type="ORF">SAMEA4364220_01529</name>
</gene>
<feature type="binding site" evidence="7">
    <location>
        <position position="136"/>
    </location>
    <ligand>
        <name>[2Fe-2S] cluster</name>
        <dbReference type="ChEBI" id="CHEBI:190135"/>
    </ligand>
</feature>